<accession>A0A8H7A988</accession>
<dbReference type="AlphaFoldDB" id="A0A8H7A988"/>
<keyword evidence="2" id="KW-1185">Reference proteome</keyword>
<dbReference type="OrthoDB" id="4358002at2759"/>
<sequence>MSLSSLLRIPQTQIECRLDALHSVLSVPSNSDMPVRLLHLSFREFLVDPKQQGKSPFWVDERSVHKKLASRCLEFMSSPNGLRRDVCGFSKPGLLKEEMDDAVIAGSLPPELQYACRYWVHYLRRS</sequence>
<dbReference type="EMBL" id="JAACFV010000186">
    <property type="protein sequence ID" value="KAF7503299.1"/>
    <property type="molecule type" value="Genomic_DNA"/>
</dbReference>
<proteinExistence type="predicted"/>
<gene>
    <name evidence="1" type="ORF">GJ744_004021</name>
</gene>
<reference evidence="1" key="1">
    <citation type="submission" date="2020-02" db="EMBL/GenBank/DDBJ databases">
        <authorList>
            <person name="Palmer J.M."/>
        </authorList>
    </citation>
    <scope>NUCLEOTIDE SEQUENCE</scope>
    <source>
        <strain evidence="1">EPUS1.4</strain>
        <tissue evidence="1">Thallus</tissue>
    </source>
</reference>
<evidence type="ECO:0000313" key="1">
    <source>
        <dbReference type="EMBL" id="KAF7503299.1"/>
    </source>
</evidence>
<dbReference type="Proteomes" id="UP000606974">
    <property type="component" value="Unassembled WGS sequence"/>
</dbReference>
<protein>
    <submittedName>
        <fullName evidence="1">Uncharacterized protein</fullName>
    </submittedName>
</protein>
<comment type="caution">
    <text evidence="1">The sequence shown here is derived from an EMBL/GenBank/DDBJ whole genome shotgun (WGS) entry which is preliminary data.</text>
</comment>
<evidence type="ECO:0000313" key="2">
    <source>
        <dbReference type="Proteomes" id="UP000606974"/>
    </source>
</evidence>
<organism evidence="1 2">
    <name type="scientific">Endocarpon pusillum</name>
    <dbReference type="NCBI Taxonomy" id="364733"/>
    <lineage>
        <taxon>Eukaryota</taxon>
        <taxon>Fungi</taxon>
        <taxon>Dikarya</taxon>
        <taxon>Ascomycota</taxon>
        <taxon>Pezizomycotina</taxon>
        <taxon>Eurotiomycetes</taxon>
        <taxon>Chaetothyriomycetidae</taxon>
        <taxon>Verrucariales</taxon>
        <taxon>Verrucariaceae</taxon>
        <taxon>Endocarpon</taxon>
    </lineage>
</organism>
<name>A0A8H7A988_9EURO</name>